<dbReference type="PANTHER" id="PTHR10063">
    <property type="entry name" value="TUBERIN"/>
    <property type="match status" value="1"/>
</dbReference>
<dbReference type="AlphaFoldDB" id="A0A094LE07"/>
<feature type="domain" description="Ral GTPase-activating protein subunit alpha/beta N-terminal" evidence="3">
    <location>
        <begin position="136"/>
        <end position="264"/>
    </location>
</feature>
<feature type="compositionally biased region" description="Basic and acidic residues" evidence="2">
    <location>
        <begin position="288"/>
        <end position="301"/>
    </location>
</feature>
<reference evidence="4 5" key="1">
    <citation type="submission" date="2014-04" db="EMBL/GenBank/DDBJ databases">
        <title>Genome evolution of avian class.</title>
        <authorList>
            <person name="Zhang G."/>
            <person name="Li C."/>
        </authorList>
    </citation>
    <scope>NUCLEOTIDE SEQUENCE [LARGE SCALE GENOMIC DNA]</scope>
    <source>
        <strain evidence="4">BGI_N338</strain>
    </source>
</reference>
<dbReference type="EMBL" id="KL290358">
    <property type="protein sequence ID" value="KFZ69533.1"/>
    <property type="molecule type" value="Genomic_DNA"/>
</dbReference>
<accession>A0A094LE07</accession>
<evidence type="ECO:0000256" key="1">
    <source>
        <dbReference type="ARBA" id="ARBA00022553"/>
    </source>
</evidence>
<feature type="non-terminal residue" evidence="4">
    <location>
        <position position="1"/>
    </location>
</feature>
<dbReference type="Proteomes" id="UP000053854">
    <property type="component" value="Unassembled WGS sequence"/>
</dbReference>
<dbReference type="GO" id="GO:0005634">
    <property type="term" value="C:nucleus"/>
    <property type="evidence" value="ECO:0007669"/>
    <property type="project" value="InterPro"/>
</dbReference>
<dbReference type="Pfam" id="PF20412">
    <property type="entry name" value="RALGAPB_N"/>
    <property type="match status" value="1"/>
</dbReference>
<name>A0A094LE07_PODCR</name>
<gene>
    <name evidence="4" type="ORF">N338_09018</name>
</gene>
<evidence type="ECO:0000313" key="4">
    <source>
        <dbReference type="EMBL" id="KFZ69533.1"/>
    </source>
</evidence>
<evidence type="ECO:0000259" key="3">
    <source>
        <dbReference type="Pfam" id="PF20412"/>
    </source>
</evidence>
<proteinExistence type="predicted"/>
<feature type="compositionally biased region" description="Basic and acidic residues" evidence="2">
    <location>
        <begin position="56"/>
        <end position="71"/>
    </location>
</feature>
<feature type="region of interest" description="Disordered" evidence="2">
    <location>
        <begin position="511"/>
        <end position="590"/>
    </location>
</feature>
<protein>
    <submittedName>
        <fullName evidence="4">Ral GTPase-activating protein subunit alpha-1</fullName>
    </submittedName>
</protein>
<feature type="compositionally biased region" description="Polar residues" evidence="2">
    <location>
        <begin position="543"/>
        <end position="560"/>
    </location>
</feature>
<keyword evidence="5" id="KW-1185">Reference proteome</keyword>
<feature type="compositionally biased region" description="Basic and acidic residues" evidence="2">
    <location>
        <begin position="1055"/>
        <end position="1069"/>
    </location>
</feature>
<feature type="compositionally biased region" description="Low complexity" evidence="2">
    <location>
        <begin position="480"/>
        <end position="495"/>
    </location>
</feature>
<evidence type="ECO:0000313" key="5">
    <source>
        <dbReference type="Proteomes" id="UP000053854"/>
    </source>
</evidence>
<sequence>FYSQAFLLPICEAAAMRKVVKVYQEWIQQEDKPLFMKEPEEIMQCTTVDCDENVVDHNSSEKAKEREEEKGMNSSHVRNSNWARNGCYEDTLHKMSEIDTEEQNVRAGVQSVLQVFIINSSNIFFLEPANEIKALLDEHTDMCKRILNIYRHMVVQVTMDKKTWEQMLLVLLRVTESVLKIPPQTFLQYQGRKNSTLAGRLAGPLFQTLIVAWIKANLNVYISRELWDDLLSVMSSLTYWEELATEWSLTMETLTKVLARNLYSLDLSDLPLDKLSEQKQKKHKGKGVGHEFPKSSVDKSFSRGWSRDQPGQAPMRQRSATTTGSPGTEKARSIVRQKTVDIDDAQILPRPPRVRHFSQSEDAPSEVFGALNEEQPLPRSSSTSDILEPFAVERAKANREDMSQKLHPIDSDIGSSNANVPDLMDEFIAERLRSGSAVNVTRRGSSPGSLEVPKDLPDILNKQNQMRPIDDPGVPSEWTSPASAGSSDLISSDSHSDSFSAFQYDGRKFESNFGTEAGTPASTDVDAISGQQQSAEEQEVASLTTLHIDSETSSLNQQPLSAEAATITGSESASPIQSALGSRSQTPSPATLHADHIEQKDLQLDEKLHHSVLQTPDDLETSEFPSECCSVMAGGTLTGWHADVATVMWRRMLGILGDVNSIMDPEIHAQVFDYLCELWQNLAKIRDNLGISTDNLTSPSPPILIPPLRILTPWLFKATMLTDKYKQGKLHAYKLICKTMKRRQDVSPNRDFLTHFYNIMHCGLLHVDQDIVNTIIKHCSPQFFSLGLPGATMLIMDFIVAAGRVAASSFLNAPRVEAQVLLGSLVCFPNLYHELPALHPNIPDIAVSQFTDVKELIIKTVLSSAREEPSGPARCVALCSLGIWICEELVHESHHPQIKEALNVICVSLKFPNKTVAQVACSMLNMLIHYVHRLQVYQADSPLRIIQILIATITYLLPGTEASSYEQDKRLVVSLLLCLLDWIMALPLKTLLRPLHTTGAENDKTERSVLNCIYKVLHGCVYGSQCFSNPKYFPLSLSDLACVDYDPFMHLESLKEPEPLHSPDSERSSKLQPVTE</sequence>
<feature type="non-terminal residue" evidence="4">
    <location>
        <position position="1076"/>
    </location>
</feature>
<feature type="compositionally biased region" description="Polar residues" evidence="2">
    <location>
        <begin position="567"/>
        <end position="589"/>
    </location>
</feature>
<evidence type="ECO:0000256" key="2">
    <source>
        <dbReference type="SAM" id="MobiDB-lite"/>
    </source>
</evidence>
<dbReference type="OrthoDB" id="19311at2759"/>
<dbReference type="InterPro" id="IPR027107">
    <property type="entry name" value="Tuberin/Ral-act_asu"/>
</dbReference>
<organism evidence="4 5">
    <name type="scientific">Podiceps cristatus</name>
    <name type="common">Great crested grebe</name>
    <dbReference type="NCBI Taxonomy" id="345573"/>
    <lineage>
        <taxon>Eukaryota</taxon>
        <taxon>Metazoa</taxon>
        <taxon>Chordata</taxon>
        <taxon>Craniata</taxon>
        <taxon>Vertebrata</taxon>
        <taxon>Euteleostomi</taxon>
        <taxon>Archelosauria</taxon>
        <taxon>Archosauria</taxon>
        <taxon>Dinosauria</taxon>
        <taxon>Saurischia</taxon>
        <taxon>Theropoda</taxon>
        <taxon>Coelurosauria</taxon>
        <taxon>Aves</taxon>
        <taxon>Neognathae</taxon>
        <taxon>Neoaves</taxon>
        <taxon>Mirandornithes</taxon>
        <taxon>Podicipediformes</taxon>
        <taxon>Podicipedidae</taxon>
        <taxon>Podiceps</taxon>
    </lineage>
</organism>
<feature type="region of interest" description="Disordered" evidence="2">
    <location>
        <begin position="1055"/>
        <end position="1076"/>
    </location>
</feature>
<dbReference type="InterPro" id="IPR016024">
    <property type="entry name" value="ARM-type_fold"/>
</dbReference>
<feature type="region of interest" description="Disordered" evidence="2">
    <location>
        <begin position="463"/>
        <end position="495"/>
    </location>
</feature>
<dbReference type="InterPro" id="IPR046859">
    <property type="entry name" value="RGPA/RALGAPB_N"/>
</dbReference>
<dbReference type="GO" id="GO:0005737">
    <property type="term" value="C:cytoplasm"/>
    <property type="evidence" value="ECO:0007669"/>
    <property type="project" value="TreeGrafter"/>
</dbReference>
<feature type="region of interest" description="Disordered" evidence="2">
    <location>
        <begin position="56"/>
        <end position="78"/>
    </location>
</feature>
<dbReference type="GO" id="GO:0005096">
    <property type="term" value="F:GTPase activator activity"/>
    <property type="evidence" value="ECO:0007669"/>
    <property type="project" value="InterPro"/>
</dbReference>
<keyword evidence="1" id="KW-0597">Phosphoprotein</keyword>
<dbReference type="PANTHER" id="PTHR10063:SF3">
    <property type="entry name" value="RAL GTPASE-ACTIVATING PROTEIN SUBUNIT ALPHA-1"/>
    <property type="match status" value="1"/>
</dbReference>
<dbReference type="SUPFAM" id="SSF48371">
    <property type="entry name" value="ARM repeat"/>
    <property type="match status" value="1"/>
</dbReference>
<feature type="region of interest" description="Disordered" evidence="2">
    <location>
        <begin position="278"/>
        <end position="344"/>
    </location>
</feature>